<organism evidence="1 2">
    <name type="scientific">Cymbomonas tetramitiformis</name>
    <dbReference type="NCBI Taxonomy" id="36881"/>
    <lineage>
        <taxon>Eukaryota</taxon>
        <taxon>Viridiplantae</taxon>
        <taxon>Chlorophyta</taxon>
        <taxon>Pyramimonadophyceae</taxon>
        <taxon>Pyramimonadales</taxon>
        <taxon>Pyramimonadaceae</taxon>
        <taxon>Cymbomonas</taxon>
    </lineage>
</organism>
<sequence>MTTSTSILAASDRYFMDNEKEERSADANLLEIIMDLRKQAKNTAIHAKTHSDRVTEGGNWSQSLSNKVAFHKGTGVTIPLCGNNTCVASRLRHWHRDCPRGGKQVNDAGAVGAHAFVTEDVENDFHAVQFPSTP</sequence>
<proteinExistence type="predicted"/>
<reference evidence="1 2" key="1">
    <citation type="journal article" date="2015" name="Genome Biol. Evol.">
        <title>Comparative Genomics of a Bacterivorous Green Alga Reveals Evolutionary Causalities and Consequences of Phago-Mixotrophic Mode of Nutrition.</title>
        <authorList>
            <person name="Burns J.A."/>
            <person name="Paasch A."/>
            <person name="Narechania A."/>
            <person name="Kim E."/>
        </authorList>
    </citation>
    <scope>NUCLEOTIDE SEQUENCE [LARGE SCALE GENOMIC DNA]</scope>
    <source>
        <strain evidence="1 2">PLY_AMNH</strain>
    </source>
</reference>
<protein>
    <submittedName>
        <fullName evidence="1">Uncharacterized protein</fullName>
    </submittedName>
</protein>
<dbReference type="EMBL" id="LGRX02028275">
    <property type="protein sequence ID" value="KAK3248259.1"/>
    <property type="molecule type" value="Genomic_DNA"/>
</dbReference>
<dbReference type="AlphaFoldDB" id="A0AAE0F1P4"/>
<dbReference type="Proteomes" id="UP001190700">
    <property type="component" value="Unassembled WGS sequence"/>
</dbReference>
<evidence type="ECO:0000313" key="1">
    <source>
        <dbReference type="EMBL" id="KAK3248259.1"/>
    </source>
</evidence>
<comment type="caution">
    <text evidence="1">The sequence shown here is derived from an EMBL/GenBank/DDBJ whole genome shotgun (WGS) entry which is preliminary data.</text>
</comment>
<evidence type="ECO:0000313" key="2">
    <source>
        <dbReference type="Proteomes" id="UP001190700"/>
    </source>
</evidence>
<accession>A0AAE0F1P4</accession>
<keyword evidence="2" id="KW-1185">Reference proteome</keyword>
<gene>
    <name evidence="1" type="ORF">CYMTET_42270</name>
</gene>
<name>A0AAE0F1P4_9CHLO</name>